<dbReference type="AlphaFoldDB" id="A0A919YJE0"/>
<name>A0A919YJE0_9BACL</name>
<keyword evidence="2" id="KW-1185">Reference proteome</keyword>
<protein>
    <submittedName>
        <fullName evidence="1">Uncharacterized protein</fullName>
    </submittedName>
</protein>
<evidence type="ECO:0000313" key="2">
    <source>
        <dbReference type="Proteomes" id="UP000683139"/>
    </source>
</evidence>
<organism evidence="1 2">
    <name type="scientific">Paenibacillus montaniterrae</name>
    <dbReference type="NCBI Taxonomy" id="429341"/>
    <lineage>
        <taxon>Bacteria</taxon>
        <taxon>Bacillati</taxon>
        <taxon>Bacillota</taxon>
        <taxon>Bacilli</taxon>
        <taxon>Bacillales</taxon>
        <taxon>Paenibacillaceae</taxon>
        <taxon>Paenibacillus</taxon>
    </lineage>
</organism>
<dbReference type="EMBL" id="BOSE01000001">
    <property type="protein sequence ID" value="GIP14412.1"/>
    <property type="molecule type" value="Genomic_DNA"/>
</dbReference>
<accession>A0A919YJE0</accession>
<gene>
    <name evidence="1" type="ORF">J40TS1_00540</name>
</gene>
<comment type="caution">
    <text evidence="1">The sequence shown here is derived from an EMBL/GenBank/DDBJ whole genome shotgun (WGS) entry which is preliminary data.</text>
</comment>
<evidence type="ECO:0000313" key="1">
    <source>
        <dbReference type="EMBL" id="GIP14412.1"/>
    </source>
</evidence>
<proteinExistence type="predicted"/>
<sequence>MRTTCFLLVIVLKGNSRIRDFSADSFCDVPRLNELESKTNQLLKLDRTNYKGWLDDLYL</sequence>
<dbReference type="Proteomes" id="UP000683139">
    <property type="component" value="Unassembled WGS sequence"/>
</dbReference>
<reference evidence="1" key="1">
    <citation type="submission" date="2021-03" db="EMBL/GenBank/DDBJ databases">
        <title>Antimicrobial resistance genes in bacteria isolated from Japanese honey, and their potential for conferring macrolide and lincosamide resistance in the American foulbrood pathogen Paenibacillus larvae.</title>
        <authorList>
            <person name="Okamoto M."/>
            <person name="Kumagai M."/>
            <person name="Kanamori H."/>
            <person name="Takamatsu D."/>
        </authorList>
    </citation>
    <scope>NUCLEOTIDE SEQUENCE</scope>
    <source>
        <strain evidence="1">J40TS1</strain>
    </source>
</reference>